<evidence type="ECO:0000313" key="3">
    <source>
        <dbReference type="Proteomes" id="UP000296049"/>
    </source>
</evidence>
<evidence type="ECO:0000256" key="1">
    <source>
        <dbReference type="SAM" id="MobiDB-lite"/>
    </source>
</evidence>
<organism evidence="2 3">
    <name type="scientific">Anas platyrhynchos</name>
    <name type="common">Mallard</name>
    <name type="synonym">Anas boschas</name>
    <dbReference type="NCBI Taxonomy" id="8839"/>
    <lineage>
        <taxon>Eukaryota</taxon>
        <taxon>Metazoa</taxon>
        <taxon>Chordata</taxon>
        <taxon>Craniata</taxon>
        <taxon>Vertebrata</taxon>
        <taxon>Euteleostomi</taxon>
        <taxon>Archelosauria</taxon>
        <taxon>Archosauria</taxon>
        <taxon>Dinosauria</taxon>
        <taxon>Saurischia</taxon>
        <taxon>Theropoda</taxon>
        <taxon>Coelurosauria</taxon>
        <taxon>Aves</taxon>
        <taxon>Neognathae</taxon>
        <taxon>Galloanserae</taxon>
        <taxon>Anseriformes</taxon>
        <taxon>Anatidae</taxon>
        <taxon>Anatinae</taxon>
        <taxon>Anas</taxon>
    </lineage>
</organism>
<evidence type="ECO:0000313" key="2">
    <source>
        <dbReference type="EMBL" id="EOB02319.1"/>
    </source>
</evidence>
<proteinExistence type="predicted"/>
<feature type="region of interest" description="Disordered" evidence="1">
    <location>
        <begin position="117"/>
        <end position="139"/>
    </location>
</feature>
<feature type="compositionally biased region" description="Basic and acidic residues" evidence="1">
    <location>
        <begin position="120"/>
        <end position="133"/>
    </location>
</feature>
<dbReference type="Proteomes" id="UP000296049">
    <property type="component" value="Unassembled WGS sequence"/>
</dbReference>
<sequence>MSFLLQVPMRPHTMRLTINIPITDNTETAIPASQSTEAVLSETLLHKVLSSRSSRKTPALALTNPEQPGLLGDLATNACLLRNDGTGKALRACETRRQGEERAAGVSAHVLAAGDAPCSVREESTKKGERERAQAAAAPLRSSVPMALDVGKSLSEASLSQKAKCYGRAACGGDSHPHLSHRFFSSDEQQHSAEKYELGAALLLQRGRERAPRPKPSPWFQRCCRGAGSCWGWSSSSNGVPGAAE</sequence>
<reference evidence="3" key="1">
    <citation type="journal article" date="2013" name="Nat. Genet.">
        <title>The duck genome and transcriptome provide insight into an avian influenza virus reservoir species.</title>
        <authorList>
            <person name="Huang Y."/>
            <person name="Li Y."/>
            <person name="Burt D.W."/>
            <person name="Chen H."/>
            <person name="Zhang Y."/>
            <person name="Qian W."/>
            <person name="Kim H."/>
            <person name="Gan S."/>
            <person name="Zhao Y."/>
            <person name="Li J."/>
            <person name="Yi K."/>
            <person name="Feng H."/>
            <person name="Zhu P."/>
            <person name="Li B."/>
            <person name="Liu Q."/>
            <person name="Fairley S."/>
            <person name="Magor K.E."/>
            <person name="Du Z."/>
            <person name="Hu X."/>
            <person name="Goodman L."/>
            <person name="Tafer H."/>
            <person name="Vignal A."/>
            <person name="Lee T."/>
            <person name="Kim K.W."/>
            <person name="Sheng Z."/>
            <person name="An Y."/>
            <person name="Searle S."/>
            <person name="Herrero J."/>
            <person name="Groenen M.A."/>
            <person name="Crooijmans R.P."/>
            <person name="Faraut T."/>
            <person name="Cai Q."/>
            <person name="Webster R.G."/>
            <person name="Aldridge J.R."/>
            <person name="Warren W.C."/>
            <person name="Bartschat S."/>
            <person name="Kehr S."/>
            <person name="Marz M."/>
            <person name="Stadler P.F."/>
            <person name="Smith J."/>
            <person name="Kraus R.H."/>
            <person name="Zhao Y."/>
            <person name="Ren L."/>
            <person name="Fei J."/>
            <person name="Morisson M."/>
            <person name="Kaiser P."/>
            <person name="Griffin D.K."/>
            <person name="Rao M."/>
            <person name="Pitel F."/>
            <person name="Wang J."/>
            <person name="Li N."/>
        </authorList>
    </citation>
    <scope>NUCLEOTIDE SEQUENCE [LARGE SCALE GENOMIC DNA]</scope>
</reference>
<accession>R0L9L0</accession>
<dbReference type="AlphaFoldDB" id="R0L9L0"/>
<gene>
    <name evidence="2" type="ORF">Anapl_07702</name>
</gene>
<protein>
    <submittedName>
        <fullName evidence="2">Uncharacterized protein</fullName>
    </submittedName>
</protein>
<name>R0L9L0_ANAPL</name>
<keyword evidence="3" id="KW-1185">Reference proteome</keyword>
<dbReference type="EMBL" id="KB742970">
    <property type="protein sequence ID" value="EOB02319.1"/>
    <property type="molecule type" value="Genomic_DNA"/>
</dbReference>